<feature type="domain" description="PAS" evidence="5">
    <location>
        <begin position="181"/>
        <end position="280"/>
    </location>
</feature>
<evidence type="ECO:0000256" key="3">
    <source>
        <dbReference type="ARBA" id="ARBA00022991"/>
    </source>
</evidence>
<comment type="caution">
    <text evidence="6">The sequence shown here is derived from an EMBL/GenBank/DDBJ whole genome shotgun (WGS) entry which is preliminary data.</text>
</comment>
<accession>A0AB34K3G2</accession>
<dbReference type="Pfam" id="PF13426">
    <property type="entry name" value="PAS_9"/>
    <property type="match status" value="2"/>
</dbReference>
<dbReference type="InterPro" id="IPR035965">
    <property type="entry name" value="PAS-like_dom_sf"/>
</dbReference>
<proteinExistence type="predicted"/>
<keyword evidence="1" id="KW-0285">Flavoprotein</keyword>
<dbReference type="PANTHER" id="PTHR47429">
    <property type="entry name" value="PROTEIN TWIN LOV 1"/>
    <property type="match status" value="1"/>
</dbReference>
<sequence length="283" mass="30808">MASLAEALATREACCVTTARQPYYIIHVNRAWTQITGWKAADAVGRSANILQGPHTQPQQLEALRAALNAPSPAPITLNLINYTFQGVPFTNTLRIQPIRNCNGTVTNFSAIIESSPVLEPAVVPLGLTVPLQLAEKRAASETASTVSVDEGSPKRRATSRLRRIARTDLSAVLANSEEAIVLTELSRPHRITHVSKAWCEMSGYSMEEVDGATSAILQGAETDRCLIDDMMMSLRRGESSSATVYNYKKGGVKFLNQVQVSPVWEDGKIAQYMGILHEVVES</sequence>
<dbReference type="AlphaFoldDB" id="A0AB34K3G2"/>
<dbReference type="NCBIfam" id="TIGR00229">
    <property type="entry name" value="sensory_box"/>
    <property type="match status" value="2"/>
</dbReference>
<dbReference type="PANTHER" id="PTHR47429:SF2">
    <property type="entry name" value="PROTEIN TWIN LOV 1"/>
    <property type="match status" value="1"/>
</dbReference>
<keyword evidence="2" id="KW-0288">FMN</keyword>
<evidence type="ECO:0000256" key="1">
    <source>
        <dbReference type="ARBA" id="ARBA00022630"/>
    </source>
</evidence>
<dbReference type="Proteomes" id="UP001515480">
    <property type="component" value="Unassembled WGS sequence"/>
</dbReference>
<dbReference type="GO" id="GO:0005634">
    <property type="term" value="C:nucleus"/>
    <property type="evidence" value="ECO:0007669"/>
    <property type="project" value="TreeGrafter"/>
</dbReference>
<evidence type="ECO:0000313" key="6">
    <source>
        <dbReference type="EMBL" id="KAL1527476.1"/>
    </source>
</evidence>
<name>A0AB34K3G2_PRYPA</name>
<protein>
    <recommendedName>
        <fullName evidence="5">PAS domain-containing protein</fullName>
    </recommendedName>
</protein>
<keyword evidence="3" id="KW-0157">Chromophore</keyword>
<organism evidence="6 7">
    <name type="scientific">Prymnesium parvum</name>
    <name type="common">Toxic golden alga</name>
    <dbReference type="NCBI Taxonomy" id="97485"/>
    <lineage>
        <taxon>Eukaryota</taxon>
        <taxon>Haptista</taxon>
        <taxon>Haptophyta</taxon>
        <taxon>Prymnesiophyceae</taxon>
        <taxon>Prymnesiales</taxon>
        <taxon>Prymnesiaceae</taxon>
        <taxon>Prymnesium</taxon>
    </lineage>
</organism>
<keyword evidence="7" id="KW-1185">Reference proteome</keyword>
<evidence type="ECO:0000259" key="5">
    <source>
        <dbReference type="Pfam" id="PF13426"/>
    </source>
</evidence>
<evidence type="ECO:0000256" key="4">
    <source>
        <dbReference type="SAM" id="MobiDB-lite"/>
    </source>
</evidence>
<dbReference type="Gene3D" id="3.30.450.20">
    <property type="entry name" value="PAS domain"/>
    <property type="match status" value="2"/>
</dbReference>
<dbReference type="SUPFAM" id="SSF55785">
    <property type="entry name" value="PYP-like sensor domain (PAS domain)"/>
    <property type="match status" value="2"/>
</dbReference>
<dbReference type="EMBL" id="JBGBPQ010000003">
    <property type="protein sequence ID" value="KAL1527476.1"/>
    <property type="molecule type" value="Genomic_DNA"/>
</dbReference>
<feature type="region of interest" description="Disordered" evidence="4">
    <location>
        <begin position="141"/>
        <end position="160"/>
    </location>
</feature>
<evidence type="ECO:0000256" key="2">
    <source>
        <dbReference type="ARBA" id="ARBA00022643"/>
    </source>
</evidence>
<gene>
    <name evidence="6" type="ORF">AB1Y20_016141</name>
</gene>
<dbReference type="CDD" id="cd00130">
    <property type="entry name" value="PAS"/>
    <property type="match status" value="1"/>
</dbReference>
<reference evidence="6 7" key="1">
    <citation type="journal article" date="2024" name="Science">
        <title>Giant polyketide synthase enzymes in the biosynthesis of giant marine polyether toxins.</title>
        <authorList>
            <person name="Fallon T.R."/>
            <person name="Shende V.V."/>
            <person name="Wierzbicki I.H."/>
            <person name="Pendleton A.L."/>
            <person name="Watervoot N.F."/>
            <person name="Auber R.P."/>
            <person name="Gonzalez D.J."/>
            <person name="Wisecaver J.H."/>
            <person name="Moore B.S."/>
        </authorList>
    </citation>
    <scope>NUCLEOTIDE SEQUENCE [LARGE SCALE GENOMIC DNA]</scope>
    <source>
        <strain evidence="6 7">12B1</strain>
    </source>
</reference>
<dbReference type="InterPro" id="IPR000014">
    <property type="entry name" value="PAS"/>
</dbReference>
<evidence type="ECO:0000313" key="7">
    <source>
        <dbReference type="Proteomes" id="UP001515480"/>
    </source>
</evidence>
<feature type="domain" description="PAS" evidence="5">
    <location>
        <begin position="21"/>
        <end position="113"/>
    </location>
</feature>